<comment type="catalytic activity">
    <reaction evidence="6">
        <text>L-tryptophan + O2 = indole-3-acetamide + CO2 + H2O</text>
        <dbReference type="Rhea" id="RHEA:16165"/>
        <dbReference type="ChEBI" id="CHEBI:15377"/>
        <dbReference type="ChEBI" id="CHEBI:15379"/>
        <dbReference type="ChEBI" id="CHEBI:16031"/>
        <dbReference type="ChEBI" id="CHEBI:16526"/>
        <dbReference type="ChEBI" id="CHEBI:57912"/>
        <dbReference type="EC" id="1.13.12.3"/>
    </reaction>
</comment>
<comment type="similarity">
    <text evidence="2">Belongs to the tryptophan 2-monooxygenase family.</text>
</comment>
<dbReference type="OrthoDB" id="337830at2"/>
<feature type="domain" description="Amine oxidase" evidence="8">
    <location>
        <begin position="64"/>
        <end position="519"/>
    </location>
</feature>
<evidence type="ECO:0000256" key="2">
    <source>
        <dbReference type="ARBA" id="ARBA00005833"/>
    </source>
</evidence>
<dbReference type="SUPFAM" id="SSF54373">
    <property type="entry name" value="FAD-linked reductases, C-terminal domain"/>
    <property type="match status" value="1"/>
</dbReference>
<dbReference type="PANTHER" id="PTHR10742">
    <property type="entry name" value="FLAVIN MONOAMINE OXIDASE"/>
    <property type="match status" value="1"/>
</dbReference>
<dbReference type="EMBL" id="LRBG01000036">
    <property type="protein sequence ID" value="KXU84423.1"/>
    <property type="molecule type" value="Genomic_DNA"/>
</dbReference>
<reference evidence="9 10" key="1">
    <citation type="journal article" date="2015" name="Int. J. Syst. Evol. Microbiol.">
        <title>Burkholderia monticola sp. nov., isolated from mountain soil.</title>
        <authorList>
            <person name="Baek I."/>
            <person name="Seo B."/>
            <person name="Lee I."/>
            <person name="Yi H."/>
            <person name="Chun J."/>
        </authorList>
    </citation>
    <scope>NUCLEOTIDE SEQUENCE [LARGE SCALE GENOMIC DNA]</scope>
    <source>
        <strain evidence="9 10">JC2948</strain>
    </source>
</reference>
<feature type="region of interest" description="Disordered" evidence="7">
    <location>
        <begin position="221"/>
        <end position="240"/>
    </location>
</feature>
<organism evidence="9 10">
    <name type="scientific">Paraburkholderia monticola</name>
    <dbReference type="NCBI Taxonomy" id="1399968"/>
    <lineage>
        <taxon>Bacteria</taxon>
        <taxon>Pseudomonadati</taxon>
        <taxon>Pseudomonadota</taxon>
        <taxon>Betaproteobacteria</taxon>
        <taxon>Burkholderiales</taxon>
        <taxon>Burkholderiaceae</taxon>
        <taxon>Paraburkholderia</taxon>
    </lineage>
</organism>
<dbReference type="InterPro" id="IPR002937">
    <property type="entry name" value="Amino_oxidase"/>
</dbReference>
<evidence type="ECO:0000256" key="4">
    <source>
        <dbReference type="ARBA" id="ARBA00017871"/>
    </source>
</evidence>
<name>A0A149PHA1_9BURK</name>
<comment type="pathway">
    <text evidence="1">Plant hormone metabolism; auxin biosynthesis.</text>
</comment>
<dbReference type="PROSITE" id="PS51318">
    <property type="entry name" value="TAT"/>
    <property type="match status" value="1"/>
</dbReference>
<dbReference type="PANTHER" id="PTHR10742:SF342">
    <property type="entry name" value="AMINE OXIDASE"/>
    <property type="match status" value="1"/>
</dbReference>
<dbReference type="GO" id="GO:0001716">
    <property type="term" value="F:L-amino-acid oxidase activity"/>
    <property type="evidence" value="ECO:0007669"/>
    <property type="project" value="TreeGrafter"/>
</dbReference>
<dbReference type="EC" id="1.13.12.3" evidence="3"/>
<dbReference type="InterPro" id="IPR050281">
    <property type="entry name" value="Flavin_monoamine_oxidase"/>
</dbReference>
<dbReference type="GO" id="GO:0009851">
    <property type="term" value="P:auxin biosynthetic process"/>
    <property type="evidence" value="ECO:0007669"/>
    <property type="project" value="UniProtKB-KW"/>
</dbReference>
<gene>
    <name evidence="9" type="ORF">CI15_23440</name>
</gene>
<sequence>MSGMTTNKMSRRHLLTLIGKNLGAAAMMQGMDTLGFAAASTYAGPIRLEGAPKGTRILVLGAGMAGLVAAFELRNAGYQVQVLEYNDRPGGRSWTVRGGDRYTELGGATQYCDFADGLYLNPGPWRIPYHHQGVLDYAKRLKVPLEPFIQVNHNAYFHSTEAFGGKPQRFRTVQTDYQGYVAELLSKAIRKDALDDALSADDAQLLLESLRRWGALDRDGRYQAGERSSDRRGFATARGGGLMPEAVPSDLLPREPLLASHLWQWLSSGNELDYQGTLFQPVGGMDRIAHALHAQVASAVVFNARVTAILQDGQGVTVRYTDTTTRSERNAHADWLVCTIPLSILSQIDMAVSPPMRAAIDAVPYETSVKIGLQFGRRFWEEDEQIYGGITRTDLPISAIGYPATGYGSSGPAVLLGAYMWGPASYETGALPPAERIAVALSQGSQIHPQYALEYQNGFAMSWSRSPFTNGCFAAWTDELRQAHYTNLCQIDGRIVLAGEHASHLPAWQEGAVLSSLDAITRLHRRIVNG</sequence>
<dbReference type="InterPro" id="IPR036188">
    <property type="entry name" value="FAD/NAD-bd_sf"/>
</dbReference>
<evidence type="ECO:0000256" key="1">
    <source>
        <dbReference type="ARBA" id="ARBA00004814"/>
    </source>
</evidence>
<dbReference type="Gene3D" id="3.50.50.60">
    <property type="entry name" value="FAD/NAD(P)-binding domain"/>
    <property type="match status" value="1"/>
</dbReference>
<accession>A0A149PHA1</accession>
<comment type="caution">
    <text evidence="9">The sequence shown here is derived from an EMBL/GenBank/DDBJ whole genome shotgun (WGS) entry which is preliminary data.</text>
</comment>
<dbReference type="GO" id="GO:0050361">
    <property type="term" value="F:tryptophan 2-monooxygenase activity"/>
    <property type="evidence" value="ECO:0007669"/>
    <property type="project" value="UniProtKB-EC"/>
</dbReference>
<evidence type="ECO:0000256" key="3">
    <source>
        <dbReference type="ARBA" id="ARBA00012535"/>
    </source>
</evidence>
<dbReference type="GO" id="GO:0009063">
    <property type="term" value="P:amino acid catabolic process"/>
    <property type="evidence" value="ECO:0007669"/>
    <property type="project" value="TreeGrafter"/>
</dbReference>
<evidence type="ECO:0000259" key="8">
    <source>
        <dbReference type="Pfam" id="PF01593"/>
    </source>
</evidence>
<dbReference type="InterPro" id="IPR006311">
    <property type="entry name" value="TAT_signal"/>
</dbReference>
<evidence type="ECO:0000256" key="5">
    <source>
        <dbReference type="ARBA" id="ARBA00023070"/>
    </source>
</evidence>
<protein>
    <recommendedName>
        <fullName evidence="4">Tryptophan 2-monooxygenase</fullName>
        <ecNumber evidence="3">1.13.12.3</ecNumber>
    </recommendedName>
</protein>
<dbReference type="Proteomes" id="UP000075613">
    <property type="component" value="Unassembled WGS sequence"/>
</dbReference>
<proteinExistence type="inferred from homology"/>
<dbReference type="SUPFAM" id="SSF51905">
    <property type="entry name" value="FAD/NAD(P)-binding domain"/>
    <property type="match status" value="1"/>
</dbReference>
<dbReference type="AlphaFoldDB" id="A0A149PHA1"/>
<dbReference type="Gene3D" id="1.20.1440.240">
    <property type="match status" value="1"/>
</dbReference>
<evidence type="ECO:0000256" key="7">
    <source>
        <dbReference type="SAM" id="MobiDB-lite"/>
    </source>
</evidence>
<dbReference type="Pfam" id="PF01593">
    <property type="entry name" value="Amino_oxidase"/>
    <property type="match status" value="1"/>
</dbReference>
<evidence type="ECO:0000313" key="10">
    <source>
        <dbReference type="Proteomes" id="UP000075613"/>
    </source>
</evidence>
<dbReference type="STRING" id="1399968.CI15_23440"/>
<evidence type="ECO:0000256" key="6">
    <source>
        <dbReference type="ARBA" id="ARBA00047321"/>
    </source>
</evidence>
<evidence type="ECO:0000313" key="9">
    <source>
        <dbReference type="EMBL" id="KXU84423.1"/>
    </source>
</evidence>
<keyword evidence="5" id="KW-0073">Auxin biosynthesis</keyword>
<keyword evidence="10" id="KW-1185">Reference proteome</keyword>
<dbReference type="Gene3D" id="3.90.660.10">
    <property type="match status" value="1"/>
</dbReference>